<dbReference type="Proteomes" id="UP000000379">
    <property type="component" value="Chromosome"/>
</dbReference>
<feature type="compositionally biased region" description="Low complexity" evidence="1">
    <location>
        <begin position="31"/>
        <end position="41"/>
    </location>
</feature>
<dbReference type="AlphaFoldDB" id="D7CXF4"/>
<feature type="transmembrane region" description="Helical" evidence="2">
    <location>
        <begin position="84"/>
        <end position="106"/>
    </location>
</feature>
<feature type="transmembrane region" description="Helical" evidence="2">
    <location>
        <begin position="113"/>
        <end position="131"/>
    </location>
</feature>
<feature type="transmembrane region" description="Helical" evidence="2">
    <location>
        <begin position="143"/>
        <end position="162"/>
    </location>
</feature>
<evidence type="ECO:0000313" key="3">
    <source>
        <dbReference type="EMBL" id="ADI13278.1"/>
    </source>
</evidence>
<proteinExistence type="predicted"/>
<dbReference type="KEGG" id="tra:Trad_0136"/>
<feature type="transmembrane region" description="Helical" evidence="2">
    <location>
        <begin position="60"/>
        <end position="78"/>
    </location>
</feature>
<evidence type="ECO:0000256" key="2">
    <source>
        <dbReference type="SAM" id="Phobius"/>
    </source>
</evidence>
<dbReference type="STRING" id="649638.Trad_0136"/>
<dbReference type="HOGENOM" id="CLU_1585746_0_0_0"/>
<accession>D7CXF4</accession>
<keyword evidence="2" id="KW-0812">Transmembrane</keyword>
<reference evidence="4" key="1">
    <citation type="submission" date="2010-05" db="EMBL/GenBank/DDBJ databases">
        <title>The complete genome of Truepera radiovictris DSM 17093.</title>
        <authorList>
            <consortium name="US DOE Joint Genome Institute (JGI-PGF)"/>
            <person name="Lucas S."/>
            <person name="Copeland A."/>
            <person name="Lapidus A."/>
            <person name="Glavina del Rio T."/>
            <person name="Dalin E."/>
            <person name="Tice H."/>
            <person name="Bruce D."/>
            <person name="Goodwin L."/>
            <person name="Pitluck S."/>
            <person name="Kyrpides N."/>
            <person name="Mavromatis K."/>
            <person name="Ovchinnikova G."/>
            <person name="Munk A.C."/>
            <person name="Detter J.C."/>
            <person name="Han C."/>
            <person name="Tapia R."/>
            <person name="Land M."/>
            <person name="Hauser L."/>
            <person name="Markowitz V."/>
            <person name="Cheng J.-F."/>
            <person name="Hugenholtz P."/>
            <person name="Woyke T."/>
            <person name="Wu D."/>
            <person name="Tindall B."/>
            <person name="Pomrenke H.G."/>
            <person name="Brambilla E."/>
            <person name="Klenk H.-P."/>
            <person name="Eisen J.A."/>
        </authorList>
    </citation>
    <scope>NUCLEOTIDE SEQUENCE [LARGE SCALE GENOMIC DNA]</scope>
    <source>
        <strain evidence="4">DSM 17093 / CIP 108686 / LMG 22925 / RQ-24</strain>
    </source>
</reference>
<gene>
    <name evidence="3" type="ordered locus">Trad_0136</name>
</gene>
<evidence type="ECO:0000313" key="4">
    <source>
        <dbReference type="Proteomes" id="UP000000379"/>
    </source>
</evidence>
<keyword evidence="2" id="KW-1133">Transmembrane helix</keyword>
<dbReference type="EMBL" id="CP002049">
    <property type="protein sequence ID" value="ADI13278.1"/>
    <property type="molecule type" value="Genomic_DNA"/>
</dbReference>
<feature type="compositionally biased region" description="Basic and acidic residues" evidence="1">
    <location>
        <begin position="7"/>
        <end position="28"/>
    </location>
</feature>
<organism evidence="3 4">
    <name type="scientific">Truepera radiovictrix (strain DSM 17093 / CIP 108686 / LMG 22925 / RQ-24)</name>
    <dbReference type="NCBI Taxonomy" id="649638"/>
    <lineage>
        <taxon>Bacteria</taxon>
        <taxon>Thermotogati</taxon>
        <taxon>Deinococcota</taxon>
        <taxon>Deinococci</taxon>
        <taxon>Trueperales</taxon>
        <taxon>Trueperaceae</taxon>
        <taxon>Truepera</taxon>
    </lineage>
</organism>
<sequence length="168" mass="18309">MNRQLRRANERSDKRREREQERRKEARRAARVVPAPRKNAATPEAAPKTRPAPGTLRQGLSLAYLVLVVGILLAQAFVPQRTDPFSLFVHALFYVIFGYFLALQLFRRGVARAGPVTVVAGLLLAALVEAAKLLTGAGAPEAVLVALALPGLLLGAWLGGFVHRQEGR</sequence>
<name>D7CXF4_TRURR</name>
<evidence type="ECO:0000256" key="1">
    <source>
        <dbReference type="SAM" id="MobiDB-lite"/>
    </source>
</evidence>
<reference evidence="3 4" key="2">
    <citation type="journal article" date="2011" name="Stand. Genomic Sci.">
        <title>Complete genome sequence of Truepera radiovictrix type strain (RQ-24).</title>
        <authorList>
            <person name="Ivanova N."/>
            <person name="Rohde C."/>
            <person name="Munk C."/>
            <person name="Nolan M."/>
            <person name="Lucas S."/>
            <person name="Del Rio T.G."/>
            <person name="Tice H."/>
            <person name="Deshpande S."/>
            <person name="Cheng J.F."/>
            <person name="Tapia R."/>
            <person name="Han C."/>
            <person name="Goodwin L."/>
            <person name="Pitluck S."/>
            <person name="Liolios K."/>
            <person name="Mavromatis K."/>
            <person name="Mikhailova N."/>
            <person name="Pati A."/>
            <person name="Chen A."/>
            <person name="Palaniappan K."/>
            <person name="Land M."/>
            <person name="Hauser L."/>
            <person name="Chang Y.J."/>
            <person name="Jeffries C.D."/>
            <person name="Brambilla E."/>
            <person name="Rohde M."/>
            <person name="Goker M."/>
            <person name="Tindall B.J."/>
            <person name="Woyke T."/>
            <person name="Bristow J."/>
            <person name="Eisen J.A."/>
            <person name="Markowitz V."/>
            <person name="Hugenholtz P."/>
            <person name="Kyrpides N.C."/>
            <person name="Klenk H.P."/>
            <person name="Lapidus A."/>
        </authorList>
    </citation>
    <scope>NUCLEOTIDE SEQUENCE [LARGE SCALE GENOMIC DNA]</scope>
    <source>
        <strain evidence="4">DSM 17093 / CIP 108686 / LMG 22925 / RQ-24</strain>
    </source>
</reference>
<keyword evidence="2" id="KW-0472">Membrane</keyword>
<feature type="region of interest" description="Disordered" evidence="1">
    <location>
        <begin position="1"/>
        <end position="53"/>
    </location>
</feature>
<dbReference type="RefSeq" id="WP_013176658.1">
    <property type="nucleotide sequence ID" value="NC_014221.1"/>
</dbReference>
<keyword evidence="4" id="KW-1185">Reference proteome</keyword>
<protein>
    <submittedName>
        <fullName evidence="3">Uncharacterized protein</fullName>
    </submittedName>
</protein>